<proteinExistence type="predicted"/>
<gene>
    <name evidence="2" type="ORF">ACFFLI_01390</name>
</gene>
<name>A0ABV5WRJ3_9LACO</name>
<dbReference type="SUPFAM" id="SSF47413">
    <property type="entry name" value="lambda repressor-like DNA-binding domains"/>
    <property type="match status" value="1"/>
</dbReference>
<sequence length="232" mass="26834">MLKFALDKYMKKANLSIQDVSNATGISRPTISQLYNGHSKGIQFETLTRLVNGLDIDWIDDLFFDDIIETDLHFTVELTSKSNEIPVVLDGYTPILMAHFFSLKDISADSIPDFFKLPITVLFDSSDKSKTSDTLILTCFDETFADLRIAARIKTNLESFFRESERKKLELVLGKVAYECYRKLDLAKIKNIVFRTDIGYNEFQEWPYIFSWPTDLLSNTHKFTNFISIKYN</sequence>
<accession>A0ABV5WRJ3</accession>
<organism evidence="2 3">
    <name type="scientific">Lactiplantibacillus modestisalitolerans</name>
    <dbReference type="NCBI Taxonomy" id="1457219"/>
    <lineage>
        <taxon>Bacteria</taxon>
        <taxon>Bacillati</taxon>
        <taxon>Bacillota</taxon>
        <taxon>Bacilli</taxon>
        <taxon>Lactobacillales</taxon>
        <taxon>Lactobacillaceae</taxon>
        <taxon>Lactiplantibacillus</taxon>
    </lineage>
</organism>
<dbReference type="Gene3D" id="1.10.260.40">
    <property type="entry name" value="lambda repressor-like DNA-binding domains"/>
    <property type="match status" value="1"/>
</dbReference>
<dbReference type="PROSITE" id="PS50943">
    <property type="entry name" value="HTH_CROC1"/>
    <property type="match status" value="1"/>
</dbReference>
<dbReference type="CDD" id="cd00093">
    <property type="entry name" value="HTH_XRE"/>
    <property type="match status" value="1"/>
</dbReference>
<evidence type="ECO:0000259" key="1">
    <source>
        <dbReference type="PROSITE" id="PS50943"/>
    </source>
</evidence>
<dbReference type="RefSeq" id="WP_137643728.1">
    <property type="nucleotide sequence ID" value="NZ_BJEA01000024.1"/>
</dbReference>
<dbReference type="Proteomes" id="UP001589691">
    <property type="component" value="Unassembled WGS sequence"/>
</dbReference>
<dbReference type="SMART" id="SM00530">
    <property type="entry name" value="HTH_XRE"/>
    <property type="match status" value="1"/>
</dbReference>
<dbReference type="EMBL" id="JBHLZY010000004">
    <property type="protein sequence ID" value="MFB9768522.1"/>
    <property type="molecule type" value="Genomic_DNA"/>
</dbReference>
<evidence type="ECO:0000313" key="3">
    <source>
        <dbReference type="Proteomes" id="UP001589691"/>
    </source>
</evidence>
<comment type="caution">
    <text evidence="2">The sequence shown here is derived from an EMBL/GenBank/DDBJ whole genome shotgun (WGS) entry which is preliminary data.</text>
</comment>
<evidence type="ECO:0000313" key="2">
    <source>
        <dbReference type="EMBL" id="MFB9768522.1"/>
    </source>
</evidence>
<dbReference type="InterPro" id="IPR010982">
    <property type="entry name" value="Lambda_DNA-bd_dom_sf"/>
</dbReference>
<reference evidence="2 3" key="1">
    <citation type="submission" date="2024-09" db="EMBL/GenBank/DDBJ databases">
        <authorList>
            <person name="Sun Q."/>
            <person name="Mori K."/>
        </authorList>
    </citation>
    <scope>NUCLEOTIDE SEQUENCE [LARGE SCALE GENOMIC DNA]</scope>
    <source>
        <strain evidence="2 3">TBRC 4576</strain>
    </source>
</reference>
<protein>
    <submittedName>
        <fullName evidence="2">Helix-turn-helix domain-containing protein</fullName>
    </submittedName>
</protein>
<dbReference type="InterPro" id="IPR001387">
    <property type="entry name" value="Cro/C1-type_HTH"/>
</dbReference>
<dbReference type="Pfam" id="PF13443">
    <property type="entry name" value="HTH_26"/>
    <property type="match status" value="1"/>
</dbReference>
<feature type="domain" description="HTH cro/C1-type" evidence="1">
    <location>
        <begin position="6"/>
        <end position="62"/>
    </location>
</feature>
<keyword evidence="3" id="KW-1185">Reference proteome</keyword>